<accession>A0A151J918</accession>
<keyword evidence="3" id="KW-1185">Reference proteome</keyword>
<feature type="region of interest" description="Disordered" evidence="1">
    <location>
        <begin position="1"/>
        <end position="44"/>
    </location>
</feature>
<feature type="non-terminal residue" evidence="2">
    <location>
        <position position="1"/>
    </location>
</feature>
<proteinExistence type="predicted"/>
<name>A0A151J918_9HYME</name>
<gene>
    <name evidence="2" type="ORF">ALC57_06035</name>
</gene>
<organism evidence="2 3">
    <name type="scientific">Trachymyrmex cornetzi</name>
    <dbReference type="NCBI Taxonomy" id="471704"/>
    <lineage>
        <taxon>Eukaryota</taxon>
        <taxon>Metazoa</taxon>
        <taxon>Ecdysozoa</taxon>
        <taxon>Arthropoda</taxon>
        <taxon>Hexapoda</taxon>
        <taxon>Insecta</taxon>
        <taxon>Pterygota</taxon>
        <taxon>Neoptera</taxon>
        <taxon>Endopterygota</taxon>
        <taxon>Hymenoptera</taxon>
        <taxon>Apocrita</taxon>
        <taxon>Aculeata</taxon>
        <taxon>Formicoidea</taxon>
        <taxon>Formicidae</taxon>
        <taxon>Myrmicinae</taxon>
        <taxon>Trachymyrmex</taxon>
    </lineage>
</organism>
<dbReference type="EMBL" id="KQ979433">
    <property type="protein sequence ID" value="KYN21558.1"/>
    <property type="molecule type" value="Genomic_DNA"/>
</dbReference>
<dbReference type="AlphaFoldDB" id="A0A151J918"/>
<evidence type="ECO:0000313" key="2">
    <source>
        <dbReference type="EMBL" id="KYN21558.1"/>
    </source>
</evidence>
<evidence type="ECO:0000256" key="1">
    <source>
        <dbReference type="SAM" id="MobiDB-lite"/>
    </source>
</evidence>
<protein>
    <submittedName>
        <fullName evidence="2">Uncharacterized protein</fullName>
    </submittedName>
</protein>
<sequence length="95" mass="10834">SKSMSLNRKIKAHESNDVRGEVRRRKVSASSVDSLHEQGRRTVRRHRCRRLRRIDSSKGNSYPLTGRNSLRGEILNRTGVSRPPTLLEINACPSQ</sequence>
<evidence type="ECO:0000313" key="3">
    <source>
        <dbReference type="Proteomes" id="UP000078492"/>
    </source>
</evidence>
<reference evidence="2 3" key="1">
    <citation type="submission" date="2015-09" db="EMBL/GenBank/DDBJ databases">
        <title>Trachymyrmex cornetzi WGS genome.</title>
        <authorList>
            <person name="Nygaard S."/>
            <person name="Hu H."/>
            <person name="Boomsma J."/>
            <person name="Zhang G."/>
        </authorList>
    </citation>
    <scope>NUCLEOTIDE SEQUENCE [LARGE SCALE GENOMIC DNA]</scope>
    <source>
        <strain evidence="2">Tcor2-1</strain>
        <tissue evidence="2">Whole body</tissue>
    </source>
</reference>
<feature type="compositionally biased region" description="Basic and acidic residues" evidence="1">
    <location>
        <begin position="12"/>
        <end position="21"/>
    </location>
</feature>
<dbReference type="Proteomes" id="UP000078492">
    <property type="component" value="Unassembled WGS sequence"/>
</dbReference>